<evidence type="ECO:0000256" key="1">
    <source>
        <dbReference type="SAM" id="MobiDB-lite"/>
    </source>
</evidence>
<keyword evidence="3" id="KW-1185">Reference proteome</keyword>
<feature type="region of interest" description="Disordered" evidence="1">
    <location>
        <begin position="1"/>
        <end position="47"/>
    </location>
</feature>
<evidence type="ECO:0000313" key="3">
    <source>
        <dbReference type="Proteomes" id="UP000823388"/>
    </source>
</evidence>
<dbReference type="EMBL" id="CM029039">
    <property type="protein sequence ID" value="KAG2644520.1"/>
    <property type="molecule type" value="Genomic_DNA"/>
</dbReference>
<reference evidence="2" key="1">
    <citation type="submission" date="2020-05" db="EMBL/GenBank/DDBJ databases">
        <title>WGS assembly of Panicum virgatum.</title>
        <authorList>
            <person name="Lovell J.T."/>
            <person name="Jenkins J."/>
            <person name="Shu S."/>
            <person name="Juenger T.E."/>
            <person name="Schmutz J."/>
        </authorList>
    </citation>
    <scope>NUCLEOTIDE SEQUENCE</scope>
    <source>
        <strain evidence="2">AP13</strain>
    </source>
</reference>
<organism evidence="2 3">
    <name type="scientific">Panicum virgatum</name>
    <name type="common">Blackwell switchgrass</name>
    <dbReference type="NCBI Taxonomy" id="38727"/>
    <lineage>
        <taxon>Eukaryota</taxon>
        <taxon>Viridiplantae</taxon>
        <taxon>Streptophyta</taxon>
        <taxon>Embryophyta</taxon>
        <taxon>Tracheophyta</taxon>
        <taxon>Spermatophyta</taxon>
        <taxon>Magnoliopsida</taxon>
        <taxon>Liliopsida</taxon>
        <taxon>Poales</taxon>
        <taxon>Poaceae</taxon>
        <taxon>PACMAD clade</taxon>
        <taxon>Panicoideae</taxon>
        <taxon>Panicodae</taxon>
        <taxon>Paniceae</taxon>
        <taxon>Panicinae</taxon>
        <taxon>Panicum</taxon>
        <taxon>Panicum sect. Hiantes</taxon>
    </lineage>
</organism>
<comment type="caution">
    <text evidence="2">The sequence shown here is derived from an EMBL/GenBank/DDBJ whole genome shotgun (WGS) entry which is preliminary data.</text>
</comment>
<protein>
    <submittedName>
        <fullName evidence="2">Uncharacterized protein</fullName>
    </submittedName>
</protein>
<name>A0A8T0W9W4_PANVG</name>
<accession>A0A8T0W9W4</accession>
<gene>
    <name evidence="2" type="ORF">PVAP13_2KG203421</name>
</gene>
<proteinExistence type="predicted"/>
<evidence type="ECO:0000313" key="2">
    <source>
        <dbReference type="EMBL" id="KAG2644520.1"/>
    </source>
</evidence>
<sequence>MELHEREGHGSPSTMQDAADRRRLELGRGPNARAPTTPASMAMERSTGWRSCARLTDERGGSTLWSAASRVGQQNLCFIFPFSFFIFCFPKVCSRNLLPI</sequence>
<dbReference type="Proteomes" id="UP000823388">
    <property type="component" value="Chromosome 2K"/>
</dbReference>
<dbReference type="AlphaFoldDB" id="A0A8T0W9W4"/>